<sequence>MATTKIWPVRSRIDHVLNYVMNKDKTENAAFETVLTENDSEVLKQVMNYVGQDEKTKPPFYVTGLNCLPDTAVQEMVLTKRQYHKEGGILAFHGYQSFVPGEVTPEQAHEIGVKLAESLWGERFEVIVATHQDREHLHNHFVLNSVSFKDGKKFYASKATYQEMRDVSDQFCGEYQLQVIEETKPGKAMHYSEWQARQGGENTWRGLILQDIDDVIQESVTLRQFFFRMRQKGYTFKPNAKYFTLKPPGKERFVRIDRKYPDYSLEKIEARIYAQEKIKRHKHGPSITHQKMKLQGSFQKAKKTSGLRGLYLHYCYRLGVFEKRKNKKRDTTHLNFVYREDIRKMKNIRDETIFLCHHKMDSVEALQAFKASTQEKIKTQCIARKKLRNQLRSVKEEPLRSDLLNQAAELSIQIKKLRKEVRLCESIEERAVSLREKMKAAKAEAKKSKNEKEVKPIEH</sequence>
<dbReference type="EMBL" id="JACCKS010000025">
    <property type="protein sequence ID" value="NZA39770.1"/>
    <property type="molecule type" value="Genomic_DNA"/>
</dbReference>
<feature type="domain" description="MobA/VirD2-like nuclease" evidence="2">
    <location>
        <begin position="49"/>
        <end position="177"/>
    </location>
</feature>
<evidence type="ECO:0000313" key="4">
    <source>
        <dbReference type="Proteomes" id="UP000586254"/>
    </source>
</evidence>
<evidence type="ECO:0000313" key="3">
    <source>
        <dbReference type="EMBL" id="NZA39770.1"/>
    </source>
</evidence>
<dbReference type="RefSeq" id="WP_180494028.1">
    <property type="nucleotide sequence ID" value="NZ_JACCKS010000025.1"/>
</dbReference>
<proteinExistence type="predicted"/>
<dbReference type="AlphaFoldDB" id="A0A853JUX0"/>
<reference evidence="3 4" key="1">
    <citation type="submission" date="2020-07" db="EMBL/GenBank/DDBJ databases">
        <title>Organ Donor 1.</title>
        <authorList>
            <person name="Marsh A.J."/>
            <person name="Azcarate-Peril M.A."/>
        </authorList>
    </citation>
    <scope>NUCLEOTIDE SEQUENCE [LARGE SCALE GENOMIC DNA]</scope>
    <source>
        <strain evidence="3 4">AMC0717</strain>
    </source>
</reference>
<dbReference type="InterPro" id="IPR005094">
    <property type="entry name" value="Endonuclease_MobA/VirD2"/>
</dbReference>
<dbReference type="Proteomes" id="UP000586254">
    <property type="component" value="Unassembled WGS sequence"/>
</dbReference>
<organism evidence="3 4">
    <name type="scientific">Eubacterium callanderi</name>
    <dbReference type="NCBI Taxonomy" id="53442"/>
    <lineage>
        <taxon>Bacteria</taxon>
        <taxon>Bacillati</taxon>
        <taxon>Bacillota</taxon>
        <taxon>Clostridia</taxon>
        <taxon>Eubacteriales</taxon>
        <taxon>Eubacteriaceae</taxon>
        <taxon>Eubacterium</taxon>
    </lineage>
</organism>
<name>A0A853JUX0_9FIRM</name>
<evidence type="ECO:0000259" key="2">
    <source>
        <dbReference type="Pfam" id="PF03432"/>
    </source>
</evidence>
<gene>
    <name evidence="3" type="ORF">H0N91_16950</name>
</gene>
<feature type="region of interest" description="Disordered" evidence="1">
    <location>
        <begin position="439"/>
        <end position="459"/>
    </location>
</feature>
<dbReference type="Pfam" id="PF03432">
    <property type="entry name" value="Relaxase"/>
    <property type="match status" value="1"/>
</dbReference>
<accession>A0A853JUX0</accession>
<evidence type="ECO:0000256" key="1">
    <source>
        <dbReference type="SAM" id="MobiDB-lite"/>
    </source>
</evidence>
<comment type="caution">
    <text evidence="3">The sequence shown here is derived from an EMBL/GenBank/DDBJ whole genome shotgun (WGS) entry which is preliminary data.</text>
</comment>
<protein>
    <submittedName>
        <fullName evidence="3">Relaxase/mobilization nuclease domain-containing protein</fullName>
    </submittedName>
</protein>